<evidence type="ECO:0000256" key="2">
    <source>
        <dbReference type="ARBA" id="ARBA00004882"/>
    </source>
</evidence>
<comment type="pathway">
    <text evidence="2 13">Cofactor biosynthesis; riboflavin biosynthesis; 5-amino-6-(D-ribitylamino)uracil from GTP: step 2/4.</text>
</comment>
<evidence type="ECO:0000256" key="4">
    <source>
        <dbReference type="ARBA" id="ARBA00005259"/>
    </source>
</evidence>
<evidence type="ECO:0000256" key="11">
    <source>
        <dbReference type="ARBA" id="ARBA00023002"/>
    </source>
</evidence>
<dbReference type="GO" id="GO:0009231">
    <property type="term" value="P:riboflavin biosynthetic process"/>
    <property type="evidence" value="ECO:0007669"/>
    <property type="project" value="UniProtKB-UniPathway"/>
</dbReference>
<proteinExistence type="inferred from homology"/>
<dbReference type="FunFam" id="3.40.140.10:FF:000025">
    <property type="entry name" value="Riboflavin biosynthesis protein RibD"/>
    <property type="match status" value="1"/>
</dbReference>
<dbReference type="InterPro" id="IPR004794">
    <property type="entry name" value="Eubact_RibD"/>
</dbReference>
<comment type="catalytic activity">
    <reaction evidence="13">
        <text>5-amino-6-(5-phospho-D-ribitylamino)uracil + NADP(+) = 5-amino-6-(5-phospho-D-ribosylamino)uracil + NADPH + H(+)</text>
        <dbReference type="Rhea" id="RHEA:17845"/>
        <dbReference type="ChEBI" id="CHEBI:15378"/>
        <dbReference type="ChEBI" id="CHEBI:57783"/>
        <dbReference type="ChEBI" id="CHEBI:58349"/>
        <dbReference type="ChEBI" id="CHEBI:58421"/>
        <dbReference type="ChEBI" id="CHEBI:58453"/>
        <dbReference type="EC" id="1.1.1.193"/>
    </reaction>
</comment>
<feature type="binding site" evidence="15">
    <location>
        <begin position="301"/>
        <end position="307"/>
    </location>
    <ligand>
        <name>NADP(+)</name>
        <dbReference type="ChEBI" id="CHEBI:58349"/>
    </ligand>
</feature>
<feature type="binding site" evidence="16">
    <location>
        <position position="81"/>
    </location>
    <ligand>
        <name>Zn(2+)</name>
        <dbReference type="ChEBI" id="CHEBI:29105"/>
        <note>catalytic</note>
    </ligand>
</feature>
<dbReference type="EC" id="3.5.4.26" evidence="13"/>
<dbReference type="NCBIfam" id="TIGR00227">
    <property type="entry name" value="ribD_Cterm"/>
    <property type="match status" value="1"/>
</dbReference>
<dbReference type="InterPro" id="IPR050765">
    <property type="entry name" value="Riboflavin_Biosynth_HTPR"/>
</dbReference>
<feature type="binding site" evidence="15">
    <location>
        <position position="210"/>
    </location>
    <ligand>
        <name>substrate</name>
    </ligand>
</feature>
<dbReference type="CDD" id="cd01284">
    <property type="entry name" value="Riboflavin_deaminase-reductase"/>
    <property type="match status" value="1"/>
</dbReference>
<evidence type="ECO:0000256" key="1">
    <source>
        <dbReference type="ARBA" id="ARBA00002151"/>
    </source>
</evidence>
<comment type="catalytic activity">
    <reaction evidence="13">
        <text>2,5-diamino-6-hydroxy-4-(5-phosphoribosylamino)-pyrimidine + H2O + H(+) = 5-amino-6-(5-phospho-D-ribosylamino)uracil + NH4(+)</text>
        <dbReference type="Rhea" id="RHEA:21868"/>
        <dbReference type="ChEBI" id="CHEBI:15377"/>
        <dbReference type="ChEBI" id="CHEBI:15378"/>
        <dbReference type="ChEBI" id="CHEBI:28938"/>
        <dbReference type="ChEBI" id="CHEBI:58453"/>
        <dbReference type="ChEBI" id="CHEBI:58614"/>
        <dbReference type="EC" id="3.5.4.26"/>
    </reaction>
</comment>
<evidence type="ECO:0000256" key="15">
    <source>
        <dbReference type="PIRSR" id="PIRSR006769-2"/>
    </source>
</evidence>
<keyword evidence="9 13" id="KW-0862">Zinc</keyword>
<keyword evidence="7 13" id="KW-0479">Metal-binding</keyword>
<dbReference type="InterPro" id="IPR024072">
    <property type="entry name" value="DHFR-like_dom_sf"/>
</dbReference>
<evidence type="ECO:0000256" key="8">
    <source>
        <dbReference type="ARBA" id="ARBA00022801"/>
    </source>
</evidence>
<evidence type="ECO:0000256" key="6">
    <source>
        <dbReference type="ARBA" id="ARBA00022619"/>
    </source>
</evidence>
<comment type="pathway">
    <text evidence="3 13">Cofactor biosynthesis; riboflavin biosynthesis; 5-amino-6-(D-ribitylamino)uracil from GTP: step 3/4.</text>
</comment>
<feature type="binding site" evidence="15">
    <location>
        <position position="160"/>
    </location>
    <ligand>
        <name>NADP(+)</name>
        <dbReference type="ChEBI" id="CHEBI:58349"/>
    </ligand>
</feature>
<sequence>MPALSNPHHARFMARALQLAARGRGRVSPNPLVGACVVRNGHIIAEGYHANFGGPHAEIVALKRLGKRAKGATLYVTLEPCSTWGKTPPCTDFIRQNGIKHVVIGCQDPNPLHAGRGIRLLRQKGIRVTANILREEAVKLNEAFAKWIKTQMPFVILKMAESLDGKIATETGDSKWVSGKAAREWAHSLRASVDGILVGKNTILKDNPRLTARHGRFKRTNPWRLVLDTKAQLSNRHRIFHQSGTTVLVCGESYLNRAVQKHRRSHISVMPVKLKDQKIDLRELVIKLGRLGVTSLLVEGGGETAASFLKSHLVDKIYFVIAPKIIGGKHAPTAVEGDGIRLLKEAKTILRVQVRLLDRDLLVEGYC</sequence>
<dbReference type="SUPFAM" id="SSF53597">
    <property type="entry name" value="Dihydrofolate reductase-like"/>
    <property type="match status" value="1"/>
</dbReference>
<comment type="function">
    <text evidence="1 13">Converts 2,5-diamino-6-(ribosylamino)-4(3h)-pyrimidinone 5'-phosphate into 5-amino-6-(ribosylamino)-2,4(1h,3h)-pyrimidinedione 5'-phosphate.</text>
</comment>
<evidence type="ECO:0000256" key="12">
    <source>
        <dbReference type="ARBA" id="ARBA00023268"/>
    </source>
</evidence>
<comment type="caution">
    <text evidence="18">The sequence shown here is derived from an EMBL/GenBank/DDBJ whole genome shotgun (WGS) entry which is preliminary data.</text>
</comment>
<dbReference type="PANTHER" id="PTHR38011:SF7">
    <property type="entry name" value="2,5-DIAMINO-6-RIBOSYLAMINO-4(3H)-PYRIMIDINONE 5'-PHOSPHATE REDUCTASE"/>
    <property type="match status" value="1"/>
</dbReference>
<dbReference type="Pfam" id="PF01872">
    <property type="entry name" value="RibD_C"/>
    <property type="match status" value="1"/>
</dbReference>
<dbReference type="PROSITE" id="PS51747">
    <property type="entry name" value="CYT_DCMP_DEAMINASES_2"/>
    <property type="match status" value="1"/>
</dbReference>
<comment type="cofactor">
    <cofactor evidence="13 16">
        <name>Zn(2+)</name>
        <dbReference type="ChEBI" id="CHEBI:29105"/>
    </cofactor>
    <text evidence="13 16">Binds 1 zinc ion.</text>
</comment>
<dbReference type="GO" id="GO:0008703">
    <property type="term" value="F:5-amino-6-(5-phosphoribosylamino)uracil reductase activity"/>
    <property type="evidence" value="ECO:0007669"/>
    <property type="project" value="UniProtKB-EC"/>
</dbReference>
<evidence type="ECO:0000256" key="14">
    <source>
        <dbReference type="PIRSR" id="PIRSR006769-1"/>
    </source>
</evidence>
<evidence type="ECO:0000256" key="16">
    <source>
        <dbReference type="PIRSR" id="PIRSR006769-3"/>
    </source>
</evidence>
<dbReference type="UniPathway" id="UPA00275">
    <property type="reaction ID" value="UER00401"/>
</dbReference>
<name>A0A2H0LMH3_9BACT</name>
<dbReference type="Gene3D" id="3.40.430.10">
    <property type="entry name" value="Dihydrofolate Reductase, subunit A"/>
    <property type="match status" value="1"/>
</dbReference>
<dbReference type="Pfam" id="PF00383">
    <property type="entry name" value="dCMP_cyt_deam_1"/>
    <property type="match status" value="1"/>
</dbReference>
<accession>A0A2H0LMH3</accession>
<evidence type="ECO:0000256" key="13">
    <source>
        <dbReference type="PIRNR" id="PIRNR006769"/>
    </source>
</evidence>
<dbReference type="InterPro" id="IPR016192">
    <property type="entry name" value="APOBEC/CMP_deaminase_Zn-bd"/>
</dbReference>
<feature type="binding site" evidence="15">
    <location>
        <position position="229"/>
    </location>
    <ligand>
        <name>NADP(+)</name>
        <dbReference type="ChEBI" id="CHEBI:58349"/>
    </ligand>
</feature>
<feature type="binding site" evidence="15">
    <location>
        <position position="176"/>
    </location>
    <ligand>
        <name>NADP(+)</name>
        <dbReference type="ChEBI" id="CHEBI:58349"/>
    </ligand>
</feature>
<dbReference type="InterPro" id="IPR002734">
    <property type="entry name" value="RibDG_C"/>
</dbReference>
<evidence type="ECO:0000313" key="18">
    <source>
        <dbReference type="EMBL" id="PIQ85609.1"/>
    </source>
</evidence>
<dbReference type="InterPro" id="IPR002125">
    <property type="entry name" value="CMP_dCMP_dom"/>
</dbReference>
<dbReference type="PANTHER" id="PTHR38011">
    <property type="entry name" value="DIHYDROFOLATE REDUCTASE FAMILY PROTEIN (AFU_ORTHOLOGUE AFUA_8G06820)"/>
    <property type="match status" value="1"/>
</dbReference>
<keyword evidence="8 13" id="KW-0378">Hydrolase</keyword>
<feature type="binding site" evidence="15">
    <location>
        <position position="206"/>
    </location>
    <ligand>
        <name>substrate</name>
    </ligand>
</feature>
<feature type="active site" description="Proton donor" evidence="14">
    <location>
        <position position="58"/>
    </location>
</feature>
<evidence type="ECO:0000256" key="9">
    <source>
        <dbReference type="ARBA" id="ARBA00022833"/>
    </source>
</evidence>
<keyword evidence="12" id="KW-0511">Multifunctional enzyme</keyword>
<dbReference type="NCBIfam" id="TIGR00326">
    <property type="entry name" value="eubact_ribD"/>
    <property type="match status" value="1"/>
</dbReference>
<dbReference type="SUPFAM" id="SSF53927">
    <property type="entry name" value="Cytidine deaminase-like"/>
    <property type="match status" value="1"/>
</dbReference>
<keyword evidence="10 13" id="KW-0521">NADP</keyword>
<evidence type="ECO:0000313" key="19">
    <source>
        <dbReference type="Proteomes" id="UP000230859"/>
    </source>
</evidence>
<keyword evidence="11 13" id="KW-0560">Oxidoreductase</keyword>
<keyword evidence="6 13" id="KW-0686">Riboflavin biosynthesis</keyword>
<dbReference type="AlphaFoldDB" id="A0A2H0LMH3"/>
<feature type="binding site" evidence="15">
    <location>
        <position position="299"/>
    </location>
    <ligand>
        <name>substrate</name>
    </ligand>
</feature>
<feature type="binding site" evidence="16">
    <location>
        <position position="90"/>
    </location>
    <ligand>
        <name>Zn(2+)</name>
        <dbReference type="ChEBI" id="CHEBI:29105"/>
        <note>catalytic</note>
    </ligand>
</feature>
<evidence type="ECO:0000256" key="3">
    <source>
        <dbReference type="ARBA" id="ARBA00004910"/>
    </source>
</evidence>
<evidence type="ECO:0000256" key="10">
    <source>
        <dbReference type="ARBA" id="ARBA00022857"/>
    </source>
</evidence>
<protein>
    <recommendedName>
        <fullName evidence="13">Riboflavin biosynthesis protein RibD</fullName>
    </recommendedName>
    <domain>
        <recommendedName>
            <fullName evidence="13">Diaminohydroxyphosphoribosylaminopyrimidine deaminase</fullName>
            <shortName evidence="13">DRAP deaminase</shortName>
            <ecNumber evidence="13">3.5.4.26</ecNumber>
        </recommendedName>
        <alternativeName>
            <fullName evidence="13">Riboflavin-specific deaminase</fullName>
        </alternativeName>
    </domain>
    <domain>
        <recommendedName>
            <fullName evidence="13">5-amino-6-(5-phosphoribosylamino)uracil reductase</fullName>
            <ecNumber evidence="13">1.1.1.193</ecNumber>
        </recommendedName>
        <alternativeName>
            <fullName evidence="13">HTP reductase</fullName>
        </alternativeName>
    </domain>
</protein>
<feature type="binding site" evidence="15">
    <location>
        <position position="190"/>
    </location>
    <ligand>
        <name>substrate</name>
    </ligand>
</feature>
<dbReference type="InterPro" id="IPR011549">
    <property type="entry name" value="RibD_C"/>
</dbReference>
<feature type="binding site" evidence="15">
    <location>
        <position position="213"/>
    </location>
    <ligand>
        <name>substrate</name>
    </ligand>
</feature>
<feature type="binding site" evidence="15">
    <location>
        <position position="202"/>
    </location>
    <ligand>
        <name>NADP(+)</name>
        <dbReference type="ChEBI" id="CHEBI:58349"/>
    </ligand>
</feature>
<reference evidence="18 19" key="1">
    <citation type="submission" date="2017-09" db="EMBL/GenBank/DDBJ databases">
        <title>Depth-based differentiation of microbial function through sediment-hosted aquifers and enrichment of novel symbionts in the deep terrestrial subsurface.</title>
        <authorList>
            <person name="Probst A.J."/>
            <person name="Ladd B."/>
            <person name="Jarett J.K."/>
            <person name="Geller-Mcgrath D.E."/>
            <person name="Sieber C.M."/>
            <person name="Emerson J.B."/>
            <person name="Anantharaman K."/>
            <person name="Thomas B.C."/>
            <person name="Malmstrom R."/>
            <person name="Stieglmeier M."/>
            <person name="Klingl A."/>
            <person name="Woyke T."/>
            <person name="Ryan C.M."/>
            <person name="Banfield J.F."/>
        </authorList>
    </citation>
    <scope>NUCLEOTIDE SEQUENCE [LARGE SCALE GENOMIC DNA]</scope>
    <source>
        <strain evidence="18">CG11_big_fil_rev_8_21_14_0_20_45_26</strain>
    </source>
</reference>
<evidence type="ECO:0000256" key="7">
    <source>
        <dbReference type="ARBA" id="ARBA00022723"/>
    </source>
</evidence>
<feature type="binding site" evidence="15">
    <location>
        <position position="174"/>
    </location>
    <ligand>
        <name>substrate</name>
    </ligand>
</feature>
<feature type="binding site" evidence="16">
    <location>
        <position position="56"/>
    </location>
    <ligand>
        <name>Zn(2+)</name>
        <dbReference type="ChEBI" id="CHEBI:29105"/>
        <note>catalytic</note>
    </ligand>
</feature>
<dbReference type="GO" id="GO:0008835">
    <property type="term" value="F:diaminohydroxyphosphoribosylaminopyrimidine deaminase activity"/>
    <property type="evidence" value="ECO:0007669"/>
    <property type="project" value="UniProtKB-EC"/>
</dbReference>
<dbReference type="Proteomes" id="UP000230859">
    <property type="component" value="Unassembled WGS sequence"/>
</dbReference>
<dbReference type="InterPro" id="IPR016193">
    <property type="entry name" value="Cytidine_deaminase-like"/>
</dbReference>
<dbReference type="GO" id="GO:0050661">
    <property type="term" value="F:NADP binding"/>
    <property type="evidence" value="ECO:0007669"/>
    <property type="project" value="InterPro"/>
</dbReference>
<dbReference type="EC" id="1.1.1.193" evidence="13"/>
<dbReference type="PROSITE" id="PS00903">
    <property type="entry name" value="CYT_DCMP_DEAMINASES_1"/>
    <property type="match status" value="1"/>
</dbReference>
<gene>
    <name evidence="18" type="primary">ribD</name>
    <name evidence="18" type="ORF">COV74_07880</name>
</gene>
<comment type="similarity">
    <text evidence="4 13">In the N-terminal section; belongs to the cytidine and deoxycytidylate deaminase family.</text>
</comment>
<dbReference type="GO" id="GO:0008270">
    <property type="term" value="F:zinc ion binding"/>
    <property type="evidence" value="ECO:0007669"/>
    <property type="project" value="InterPro"/>
</dbReference>
<organism evidence="18 19">
    <name type="scientific">Candidatus Abzuiibacterium crystallinum</name>
    <dbReference type="NCBI Taxonomy" id="1974748"/>
    <lineage>
        <taxon>Bacteria</taxon>
        <taxon>Pseudomonadati</taxon>
        <taxon>Candidatus Omnitrophota</taxon>
        <taxon>Candidatus Abzuiibacterium</taxon>
    </lineage>
</organism>
<evidence type="ECO:0000256" key="5">
    <source>
        <dbReference type="ARBA" id="ARBA00007417"/>
    </source>
</evidence>
<dbReference type="Gene3D" id="3.40.140.10">
    <property type="entry name" value="Cytidine Deaminase, domain 2"/>
    <property type="match status" value="1"/>
</dbReference>
<dbReference type="EMBL" id="PCVY01000064">
    <property type="protein sequence ID" value="PIQ85609.1"/>
    <property type="molecule type" value="Genomic_DNA"/>
</dbReference>
<dbReference type="PIRSF" id="PIRSF006769">
    <property type="entry name" value="RibD"/>
    <property type="match status" value="1"/>
</dbReference>
<feature type="domain" description="CMP/dCMP-type deaminase" evidence="17">
    <location>
        <begin position="7"/>
        <end position="129"/>
    </location>
</feature>
<evidence type="ECO:0000259" key="17">
    <source>
        <dbReference type="PROSITE" id="PS51747"/>
    </source>
</evidence>
<comment type="similarity">
    <text evidence="5 13">In the C-terminal section; belongs to the HTP reductase family.</text>
</comment>